<dbReference type="AlphaFoldDB" id="A0A135L5N0"/>
<dbReference type="PANTHER" id="PTHR45036:SF1">
    <property type="entry name" value="METHYLTRANSFERASE LIKE 7A"/>
    <property type="match status" value="1"/>
</dbReference>
<dbReference type="InterPro" id="IPR029063">
    <property type="entry name" value="SAM-dependent_MTases_sf"/>
</dbReference>
<protein>
    <recommendedName>
        <fullName evidence="1">Methyltransferase type 11 domain-containing protein</fullName>
    </recommendedName>
</protein>
<comment type="caution">
    <text evidence="2">The sequence shown here is derived from an EMBL/GenBank/DDBJ whole genome shotgun (WGS) entry which is preliminary data.</text>
</comment>
<keyword evidence="3" id="KW-1185">Reference proteome</keyword>
<dbReference type="STRING" id="1413211.U473_10130"/>
<accession>A0A135L5N0</accession>
<dbReference type="Proteomes" id="UP000070352">
    <property type="component" value="Unassembled WGS sequence"/>
</dbReference>
<dbReference type="InterPro" id="IPR052356">
    <property type="entry name" value="Thiol_S-MT"/>
</dbReference>
<evidence type="ECO:0000313" key="2">
    <source>
        <dbReference type="EMBL" id="KXG44325.1"/>
    </source>
</evidence>
<dbReference type="EMBL" id="LSKU01000001">
    <property type="protein sequence ID" value="KXG44325.1"/>
    <property type="molecule type" value="Genomic_DNA"/>
</dbReference>
<feature type="domain" description="Methyltransferase type 11" evidence="1">
    <location>
        <begin position="3"/>
        <end position="41"/>
    </location>
</feature>
<evidence type="ECO:0000259" key="1">
    <source>
        <dbReference type="Pfam" id="PF08241"/>
    </source>
</evidence>
<sequence length="108" mass="12245">MSSFEDNSFDAVVTTCVFCSVPDPIKGLKEIRRVVKPNGTIRMLEHMRSDQPMMGKMMDMINPLVVGMIGANINRDTMKNLELAGFKLKNEHRILGSMYRLITLDPNK</sequence>
<dbReference type="CDD" id="cd02440">
    <property type="entry name" value="AdoMet_MTases"/>
    <property type="match status" value="1"/>
</dbReference>
<name>A0A135L5N0_9BACI</name>
<dbReference type="PANTHER" id="PTHR45036">
    <property type="entry name" value="METHYLTRANSFERASE LIKE 7B"/>
    <property type="match status" value="1"/>
</dbReference>
<dbReference type="GO" id="GO:0008757">
    <property type="term" value="F:S-adenosylmethionine-dependent methyltransferase activity"/>
    <property type="evidence" value="ECO:0007669"/>
    <property type="project" value="InterPro"/>
</dbReference>
<gene>
    <name evidence="2" type="ORF">U473_10130</name>
</gene>
<dbReference type="RefSeq" id="WP_235589101.1">
    <property type="nucleotide sequence ID" value="NZ_LSKU01000001.1"/>
</dbReference>
<dbReference type="Gene3D" id="3.40.50.150">
    <property type="entry name" value="Vaccinia Virus protein VP39"/>
    <property type="match status" value="1"/>
</dbReference>
<evidence type="ECO:0000313" key="3">
    <source>
        <dbReference type="Proteomes" id="UP000070352"/>
    </source>
</evidence>
<dbReference type="Pfam" id="PF08241">
    <property type="entry name" value="Methyltransf_11"/>
    <property type="match status" value="1"/>
</dbReference>
<proteinExistence type="predicted"/>
<organism evidence="2 3">
    <name type="scientific">Tepidibacillus decaturensis</name>
    <dbReference type="NCBI Taxonomy" id="1413211"/>
    <lineage>
        <taxon>Bacteria</taxon>
        <taxon>Bacillati</taxon>
        <taxon>Bacillota</taxon>
        <taxon>Bacilli</taxon>
        <taxon>Bacillales</taxon>
        <taxon>Bacillaceae</taxon>
        <taxon>Tepidibacillus</taxon>
    </lineage>
</organism>
<dbReference type="InterPro" id="IPR013216">
    <property type="entry name" value="Methyltransf_11"/>
</dbReference>
<reference evidence="2 3" key="1">
    <citation type="submission" date="2016-02" db="EMBL/GenBank/DDBJ databases">
        <title>Draft Genome for Tepidibacillus decaturensis nov. sp. Strain Z9, an Anaerobic, Moderately Thermophilic and Heterotrophic Bacterium from Deep Subsurface of the Illinois Basin, USA.</title>
        <authorList>
            <person name="Dong Y."/>
            <person name="Chang J.Y."/>
            <person name="Sanford R."/>
            <person name="Fouke B.W."/>
        </authorList>
    </citation>
    <scope>NUCLEOTIDE SEQUENCE [LARGE SCALE GENOMIC DNA]</scope>
    <source>
        <strain evidence="2 3">Z9</strain>
    </source>
</reference>
<dbReference type="SUPFAM" id="SSF53335">
    <property type="entry name" value="S-adenosyl-L-methionine-dependent methyltransferases"/>
    <property type="match status" value="1"/>
</dbReference>